<feature type="compositionally biased region" description="Low complexity" evidence="2">
    <location>
        <begin position="174"/>
        <end position="184"/>
    </location>
</feature>
<keyword evidence="5" id="KW-1185">Reference proteome</keyword>
<accession>A0A5M3MFK6</accession>
<dbReference type="OMA" id="DDIRIEC"/>
<gene>
    <name evidence="4" type="ORF">CONPUDRAFT_75605</name>
</gene>
<dbReference type="Gene3D" id="1.10.30.10">
    <property type="entry name" value="High mobility group box domain"/>
    <property type="match status" value="1"/>
</dbReference>
<dbReference type="RefSeq" id="XP_007771889.1">
    <property type="nucleotide sequence ID" value="XM_007773699.1"/>
</dbReference>
<dbReference type="InterPro" id="IPR009071">
    <property type="entry name" value="HMG_box_dom"/>
</dbReference>
<protein>
    <recommendedName>
        <fullName evidence="3">HMG box domain-containing protein</fullName>
    </recommendedName>
</protein>
<reference evidence="5" key="1">
    <citation type="journal article" date="2012" name="Science">
        <title>The Paleozoic origin of enzymatic lignin decomposition reconstructed from 31 fungal genomes.</title>
        <authorList>
            <person name="Floudas D."/>
            <person name="Binder M."/>
            <person name="Riley R."/>
            <person name="Barry K."/>
            <person name="Blanchette R.A."/>
            <person name="Henrissat B."/>
            <person name="Martinez A.T."/>
            <person name="Otillar R."/>
            <person name="Spatafora J.W."/>
            <person name="Yadav J.S."/>
            <person name="Aerts A."/>
            <person name="Benoit I."/>
            <person name="Boyd A."/>
            <person name="Carlson A."/>
            <person name="Copeland A."/>
            <person name="Coutinho P.M."/>
            <person name="de Vries R.P."/>
            <person name="Ferreira P."/>
            <person name="Findley K."/>
            <person name="Foster B."/>
            <person name="Gaskell J."/>
            <person name="Glotzer D."/>
            <person name="Gorecki P."/>
            <person name="Heitman J."/>
            <person name="Hesse C."/>
            <person name="Hori C."/>
            <person name="Igarashi K."/>
            <person name="Jurgens J.A."/>
            <person name="Kallen N."/>
            <person name="Kersten P."/>
            <person name="Kohler A."/>
            <person name="Kuees U."/>
            <person name="Kumar T.K.A."/>
            <person name="Kuo A."/>
            <person name="LaButti K."/>
            <person name="Larrondo L.F."/>
            <person name="Lindquist E."/>
            <person name="Ling A."/>
            <person name="Lombard V."/>
            <person name="Lucas S."/>
            <person name="Lundell T."/>
            <person name="Martin R."/>
            <person name="McLaughlin D.J."/>
            <person name="Morgenstern I."/>
            <person name="Morin E."/>
            <person name="Murat C."/>
            <person name="Nagy L.G."/>
            <person name="Nolan M."/>
            <person name="Ohm R.A."/>
            <person name="Patyshakuliyeva A."/>
            <person name="Rokas A."/>
            <person name="Ruiz-Duenas F.J."/>
            <person name="Sabat G."/>
            <person name="Salamov A."/>
            <person name="Samejima M."/>
            <person name="Schmutz J."/>
            <person name="Slot J.C."/>
            <person name="St John F."/>
            <person name="Stenlid J."/>
            <person name="Sun H."/>
            <person name="Sun S."/>
            <person name="Syed K."/>
            <person name="Tsang A."/>
            <person name="Wiebenga A."/>
            <person name="Young D."/>
            <person name="Pisabarro A."/>
            <person name="Eastwood D.C."/>
            <person name="Martin F."/>
            <person name="Cullen D."/>
            <person name="Grigoriev I.V."/>
            <person name="Hibbett D.S."/>
        </authorList>
    </citation>
    <scope>NUCLEOTIDE SEQUENCE [LARGE SCALE GENOMIC DNA]</scope>
    <source>
        <strain evidence="5">RWD-64-598 SS2</strain>
    </source>
</reference>
<keyword evidence="1" id="KW-0539">Nucleus</keyword>
<feature type="compositionally biased region" description="Low complexity" evidence="2">
    <location>
        <begin position="260"/>
        <end position="282"/>
    </location>
</feature>
<feature type="compositionally biased region" description="Polar residues" evidence="2">
    <location>
        <begin position="12"/>
        <end position="21"/>
    </location>
</feature>
<dbReference type="GO" id="GO:0005884">
    <property type="term" value="C:actin filament"/>
    <property type="evidence" value="ECO:0007669"/>
    <property type="project" value="TreeGrafter"/>
</dbReference>
<dbReference type="InterPro" id="IPR036910">
    <property type="entry name" value="HMG_box_dom_sf"/>
</dbReference>
<organism evidence="4 5">
    <name type="scientific">Coniophora puteana (strain RWD-64-598)</name>
    <name type="common">Brown rot fungus</name>
    <dbReference type="NCBI Taxonomy" id="741705"/>
    <lineage>
        <taxon>Eukaryota</taxon>
        <taxon>Fungi</taxon>
        <taxon>Dikarya</taxon>
        <taxon>Basidiomycota</taxon>
        <taxon>Agaricomycotina</taxon>
        <taxon>Agaricomycetes</taxon>
        <taxon>Agaricomycetidae</taxon>
        <taxon>Boletales</taxon>
        <taxon>Coniophorineae</taxon>
        <taxon>Coniophoraceae</taxon>
        <taxon>Coniophora</taxon>
    </lineage>
</organism>
<feature type="compositionally biased region" description="Low complexity" evidence="2">
    <location>
        <begin position="219"/>
        <end position="250"/>
    </location>
</feature>
<dbReference type="PROSITE" id="PS50118">
    <property type="entry name" value="HMG_BOX_2"/>
    <property type="match status" value="1"/>
</dbReference>
<dbReference type="KEGG" id="cput:CONPUDRAFT_75605"/>
<name>A0A5M3MFK6_CONPW</name>
<dbReference type="OrthoDB" id="2691608at2759"/>
<dbReference type="GO" id="GO:0030041">
    <property type="term" value="P:actin filament polymerization"/>
    <property type="evidence" value="ECO:0007669"/>
    <property type="project" value="TreeGrafter"/>
</dbReference>
<feature type="compositionally biased region" description="Low complexity" evidence="2">
    <location>
        <begin position="311"/>
        <end position="334"/>
    </location>
</feature>
<evidence type="ECO:0000313" key="4">
    <source>
        <dbReference type="EMBL" id="EIW77817.1"/>
    </source>
</evidence>
<dbReference type="SMART" id="SM00398">
    <property type="entry name" value="HMG"/>
    <property type="match status" value="1"/>
</dbReference>
<dbReference type="InterPro" id="IPR051412">
    <property type="entry name" value="Formin_Homology_Diaphanous_sf"/>
</dbReference>
<feature type="region of interest" description="Disordered" evidence="2">
    <location>
        <begin position="169"/>
        <end position="398"/>
    </location>
</feature>
<sequence length="897" mass="97594">MTTPRKGHFSPSAISSWARNTSPPPMADDIRIECFRRRCGVGRTPPHMYPPSLHHDFCTSVNDRNAVWANFVLDINDAYLSSSHWFTKVAAMSRLTDGVFVGFGVRPEWDPSKPVDPSQINVQTFASYHSDKPRVRAAITQLENIIREEIAAEHIMTFGERLHTVSPGAGYLVHPSRSSSQPLPSSRPPPPSHPPPLSAPPAPAVHSTPAAPPTPLVPLTPAASRTLSSPPSTRSSRTLSSQRLSTVDSPSPTPAPTTPSKPSRSLLSLPPLPSRSTPEPSTNASSSRRRGAEAGTSRSAQSDLQAPEPSSPFSVSTSSSRSSLSTRSGTSLFRPPESPCTPLAPFDSPALFSSSLPSVSKPSPPPPSPSRPPRARSTGKGKEKASKAPESSDDGTLSPAAVQYIADLGLSRRTQLLVQGEETPQSGLWEAIEEQRNLLTLAAAGLADAYGKPAQWVATQIYMGVKDAPKPRANGFTMFVKHTHQSLVEEGRELPRGSQLMVEVTKVASERWKAIPTSEKIDWLQKARDAQQEASDNTKKPIKRVRDEHIANSIEVACRRKVQPVLAELSQTTGCHALYIVTRNSVTDQYAPRNFCSDRLNEACTKLFKFNLEEIMLRLDAYVAGGLAEVARITGERRNVALRRLIREQVLSKLCASIKGRLNIPPEELPTNMEWVDYDNLCLRYRTELVGFPGGEVKNPNKIGSVNLLAEIEAALRTGNCFWRALTDEEWEARRKAEDERLLSGQKRTCKRKRANTTYPPPSGSSQSVLPSPSPTPPPSSSPFVSAQLPSSQQISPTALPPSPLSTPSPIMHDYNISSGSSDLALGYGFHDDSVPLHTPLSSGSVTPFTESPSWSYSQPPDLLSSSSYELFSTNTTLPAPGDLDNSSTYWTDMLYD</sequence>
<feature type="domain" description="HMG box" evidence="3">
    <location>
        <begin position="469"/>
        <end position="533"/>
    </location>
</feature>
<feature type="region of interest" description="Disordered" evidence="2">
    <location>
        <begin position="1"/>
        <end position="24"/>
    </location>
</feature>
<proteinExistence type="predicted"/>
<evidence type="ECO:0000259" key="3">
    <source>
        <dbReference type="PROSITE" id="PS50118"/>
    </source>
</evidence>
<dbReference type="Pfam" id="PF09011">
    <property type="entry name" value="HMG_box_2"/>
    <property type="match status" value="1"/>
</dbReference>
<dbReference type="Proteomes" id="UP000053558">
    <property type="component" value="Unassembled WGS sequence"/>
</dbReference>
<feature type="DNA-binding region" description="HMG box" evidence="1">
    <location>
        <begin position="469"/>
        <end position="533"/>
    </location>
</feature>
<dbReference type="PANTHER" id="PTHR45691:SF6">
    <property type="entry name" value="PROTEIN DIAPHANOUS"/>
    <property type="match status" value="1"/>
</dbReference>
<dbReference type="AlphaFoldDB" id="A0A5M3MFK6"/>
<evidence type="ECO:0000313" key="5">
    <source>
        <dbReference type="Proteomes" id="UP000053558"/>
    </source>
</evidence>
<evidence type="ECO:0000256" key="2">
    <source>
        <dbReference type="SAM" id="MobiDB-lite"/>
    </source>
</evidence>
<feature type="compositionally biased region" description="Pro residues" evidence="2">
    <location>
        <begin position="362"/>
        <end position="372"/>
    </location>
</feature>
<dbReference type="GO" id="GO:0003677">
    <property type="term" value="F:DNA binding"/>
    <property type="evidence" value="ECO:0007669"/>
    <property type="project" value="UniProtKB-UniRule"/>
</dbReference>
<dbReference type="SUPFAM" id="SSF47095">
    <property type="entry name" value="HMG-box"/>
    <property type="match status" value="1"/>
</dbReference>
<evidence type="ECO:0000256" key="1">
    <source>
        <dbReference type="PROSITE-ProRule" id="PRU00267"/>
    </source>
</evidence>
<keyword evidence="1" id="KW-0238">DNA-binding</keyword>
<dbReference type="EMBL" id="JH711583">
    <property type="protein sequence ID" value="EIW77817.1"/>
    <property type="molecule type" value="Genomic_DNA"/>
</dbReference>
<feature type="compositionally biased region" description="Pro residues" evidence="2">
    <location>
        <begin position="772"/>
        <end position="781"/>
    </location>
</feature>
<feature type="region of interest" description="Disordered" evidence="2">
    <location>
        <begin position="736"/>
        <end position="810"/>
    </location>
</feature>
<comment type="caution">
    <text evidence="4">The sequence shown here is derived from an EMBL/GenBank/DDBJ whole genome shotgun (WGS) entry which is preliminary data.</text>
</comment>
<dbReference type="CDD" id="cd00084">
    <property type="entry name" value="HMG-box_SF"/>
    <property type="match status" value="1"/>
</dbReference>
<dbReference type="GO" id="GO:0005634">
    <property type="term" value="C:nucleus"/>
    <property type="evidence" value="ECO:0007669"/>
    <property type="project" value="UniProtKB-UniRule"/>
</dbReference>
<feature type="compositionally biased region" description="Low complexity" evidence="2">
    <location>
        <begin position="348"/>
        <end position="361"/>
    </location>
</feature>
<dbReference type="GeneID" id="19209388"/>
<feature type="compositionally biased region" description="Pro residues" evidence="2">
    <location>
        <begin position="185"/>
        <end position="203"/>
    </location>
</feature>
<dbReference type="PANTHER" id="PTHR45691">
    <property type="entry name" value="PROTEIN DIAPHANOUS"/>
    <property type="match status" value="1"/>
</dbReference>